<dbReference type="EMBL" id="FNPB01000001">
    <property type="protein sequence ID" value="SDX60085.1"/>
    <property type="molecule type" value="Genomic_DNA"/>
</dbReference>
<reference evidence="2" key="1">
    <citation type="submission" date="2016-10" db="EMBL/GenBank/DDBJ databases">
        <authorList>
            <person name="Varghese N."/>
            <person name="Submissions S."/>
        </authorList>
    </citation>
    <scope>NUCLEOTIDE SEQUENCE [LARGE SCALE GENOMIC DNA]</scope>
    <source>
        <strain evidence="2">CGMCC 1.10118</strain>
    </source>
</reference>
<organism evidence="1 2">
    <name type="scientific">Halobellus clavatus</name>
    <dbReference type="NCBI Taxonomy" id="660517"/>
    <lineage>
        <taxon>Archaea</taxon>
        <taxon>Methanobacteriati</taxon>
        <taxon>Methanobacteriota</taxon>
        <taxon>Stenosarchaea group</taxon>
        <taxon>Halobacteria</taxon>
        <taxon>Halobacteriales</taxon>
        <taxon>Haloferacaceae</taxon>
        <taxon>Halobellus</taxon>
    </lineage>
</organism>
<gene>
    <name evidence="1" type="ORF">SAMN04487946_101305</name>
</gene>
<proteinExistence type="predicted"/>
<dbReference type="Proteomes" id="UP000199170">
    <property type="component" value="Unassembled WGS sequence"/>
</dbReference>
<accession>A0A1H3D136</accession>
<evidence type="ECO:0000313" key="1">
    <source>
        <dbReference type="EMBL" id="SDX60085.1"/>
    </source>
</evidence>
<sequence length="79" mass="8278">MNTDTLPHVVDDPVYRRSAAGGGDAKVLRHDGIPPVEFGFGTQTARGTDEYTTTEALIRNAISYGALPGLYAQPTSAAG</sequence>
<dbReference type="RefSeq" id="WP_394327855.1">
    <property type="nucleotide sequence ID" value="NZ_FNPB01000001.1"/>
</dbReference>
<name>A0A1H3D136_9EURY</name>
<evidence type="ECO:0000313" key="2">
    <source>
        <dbReference type="Proteomes" id="UP000199170"/>
    </source>
</evidence>
<dbReference type="STRING" id="660517.SAMN04487946_101305"/>
<protein>
    <submittedName>
        <fullName evidence="1">Succinyl-diaminopimelate desuccinylase</fullName>
    </submittedName>
</protein>
<dbReference type="AlphaFoldDB" id="A0A1H3D136"/>
<keyword evidence="2" id="KW-1185">Reference proteome</keyword>